<accession>A0ABY4S1V3</accession>
<keyword evidence="9" id="KW-1185">Reference proteome</keyword>
<evidence type="ECO:0000256" key="5">
    <source>
        <dbReference type="ARBA" id="ARBA00023136"/>
    </source>
</evidence>
<protein>
    <submittedName>
        <fullName evidence="8">DMT family transporter</fullName>
    </submittedName>
</protein>
<feature type="transmembrane region" description="Helical" evidence="6">
    <location>
        <begin position="112"/>
        <end position="130"/>
    </location>
</feature>
<keyword evidence="5 6" id="KW-0472">Membrane</keyword>
<gene>
    <name evidence="8" type="ORF">MW290_13745</name>
</gene>
<evidence type="ECO:0000256" key="2">
    <source>
        <dbReference type="ARBA" id="ARBA00022475"/>
    </source>
</evidence>
<feature type="transmembrane region" description="Helical" evidence="6">
    <location>
        <begin position="167"/>
        <end position="186"/>
    </location>
</feature>
<feature type="transmembrane region" description="Helical" evidence="6">
    <location>
        <begin position="198"/>
        <end position="217"/>
    </location>
</feature>
<dbReference type="PANTHER" id="PTHR32322:SF18">
    <property type="entry name" value="S-ADENOSYLMETHIONINE_S-ADENOSYLHOMOCYSTEINE TRANSPORTER"/>
    <property type="match status" value="1"/>
</dbReference>
<evidence type="ECO:0000256" key="6">
    <source>
        <dbReference type="SAM" id="Phobius"/>
    </source>
</evidence>
<evidence type="ECO:0000313" key="9">
    <source>
        <dbReference type="Proteomes" id="UP001056201"/>
    </source>
</evidence>
<dbReference type="Pfam" id="PF00892">
    <property type="entry name" value="EamA"/>
    <property type="match status" value="2"/>
</dbReference>
<feature type="transmembrane region" description="Helical" evidence="6">
    <location>
        <begin position="285"/>
        <end position="302"/>
    </location>
</feature>
<dbReference type="InterPro" id="IPR050638">
    <property type="entry name" value="AA-Vitamin_Transporters"/>
</dbReference>
<keyword evidence="2" id="KW-1003">Cell membrane</keyword>
<feature type="domain" description="EamA" evidence="7">
    <location>
        <begin position="14"/>
        <end position="155"/>
    </location>
</feature>
<dbReference type="EMBL" id="CP097635">
    <property type="protein sequence ID" value="URI06949.1"/>
    <property type="molecule type" value="Genomic_DNA"/>
</dbReference>
<evidence type="ECO:0000256" key="4">
    <source>
        <dbReference type="ARBA" id="ARBA00022989"/>
    </source>
</evidence>
<proteinExistence type="predicted"/>
<comment type="subcellular location">
    <subcellularLocation>
        <location evidence="1">Cell membrane</location>
        <topology evidence="1">Multi-pass membrane protein</topology>
    </subcellularLocation>
</comment>
<dbReference type="InterPro" id="IPR037185">
    <property type="entry name" value="EmrE-like"/>
</dbReference>
<dbReference type="RefSeq" id="WP_250195214.1">
    <property type="nucleotide sequence ID" value="NZ_CP097635.1"/>
</dbReference>
<feature type="transmembrane region" description="Helical" evidence="6">
    <location>
        <begin position="229"/>
        <end position="250"/>
    </location>
</feature>
<evidence type="ECO:0000256" key="1">
    <source>
        <dbReference type="ARBA" id="ARBA00004651"/>
    </source>
</evidence>
<feature type="domain" description="EamA" evidence="7">
    <location>
        <begin position="169"/>
        <end position="302"/>
    </location>
</feature>
<dbReference type="Proteomes" id="UP001056201">
    <property type="component" value="Chromosome 1"/>
</dbReference>
<keyword evidence="4 6" id="KW-1133">Transmembrane helix</keyword>
<feature type="transmembrane region" description="Helical" evidence="6">
    <location>
        <begin position="85"/>
        <end position="106"/>
    </location>
</feature>
<feature type="transmembrane region" description="Helical" evidence="6">
    <location>
        <begin position="53"/>
        <end position="73"/>
    </location>
</feature>
<reference evidence="8" key="1">
    <citation type="submission" date="2022-05" db="EMBL/GenBank/DDBJ databases">
        <title>An RpoN-dependent PEP-CTERM gene is involved in floc formation of an Aquincola tertiaricarbonis strain.</title>
        <authorList>
            <person name="Qiu D."/>
            <person name="Xia M."/>
        </authorList>
    </citation>
    <scope>NUCLEOTIDE SEQUENCE</scope>
    <source>
        <strain evidence="8">RN12</strain>
    </source>
</reference>
<feature type="transmembrane region" description="Helical" evidence="6">
    <location>
        <begin position="142"/>
        <end position="161"/>
    </location>
</feature>
<evidence type="ECO:0000256" key="3">
    <source>
        <dbReference type="ARBA" id="ARBA00022692"/>
    </source>
</evidence>
<evidence type="ECO:0000259" key="7">
    <source>
        <dbReference type="Pfam" id="PF00892"/>
    </source>
</evidence>
<feature type="transmembrane region" description="Helical" evidence="6">
    <location>
        <begin position="262"/>
        <end position="279"/>
    </location>
</feature>
<dbReference type="InterPro" id="IPR000620">
    <property type="entry name" value="EamA_dom"/>
</dbReference>
<keyword evidence="3 6" id="KW-0812">Transmembrane</keyword>
<evidence type="ECO:0000313" key="8">
    <source>
        <dbReference type="EMBL" id="URI06949.1"/>
    </source>
</evidence>
<sequence>MTPLSVFTRPRNVVALALLCCLLWGSSYAAIKSGYALLQIVPADLPAKLLFAGWRFLAAGLVLLAALALMGRTVRLPDARAWGRVGLLGVAQTTLQYLFFYVGLAYTTGVKASILNATGTFFSVLLAHWLHADDRLSPRKALGCAIGFAGVMVVSLGQGPLDFDFTLRGEGCIVAAAAVLAASSIYGKRVSQGMHPVLMTGWQLAIGGAVLLVLGWAGGGQLGHFSLGAWLLLGYLALLSAAAFSLWSLLLQHNRVSRITAFNFMVPVFGTLLSALFLGERILEPKYALALVLTCAGIWLVTQQGAARGRACAQVPQKV</sequence>
<organism evidence="8 9">
    <name type="scientific">Aquincola tertiaricarbonis</name>
    <dbReference type="NCBI Taxonomy" id="391953"/>
    <lineage>
        <taxon>Bacteria</taxon>
        <taxon>Pseudomonadati</taxon>
        <taxon>Pseudomonadota</taxon>
        <taxon>Betaproteobacteria</taxon>
        <taxon>Burkholderiales</taxon>
        <taxon>Sphaerotilaceae</taxon>
        <taxon>Aquincola</taxon>
    </lineage>
</organism>
<dbReference type="PANTHER" id="PTHR32322">
    <property type="entry name" value="INNER MEMBRANE TRANSPORTER"/>
    <property type="match status" value="1"/>
</dbReference>
<name>A0ABY4S1V3_AQUTE</name>
<dbReference type="SUPFAM" id="SSF103481">
    <property type="entry name" value="Multidrug resistance efflux transporter EmrE"/>
    <property type="match status" value="2"/>
</dbReference>